<dbReference type="Gene3D" id="1.10.1140.10">
    <property type="entry name" value="Bovine Mitochondrial F1-atpase, Atp Synthase Beta Chain, Chain D, domain 3"/>
    <property type="match status" value="1"/>
</dbReference>
<evidence type="ECO:0000256" key="18">
    <source>
        <dbReference type="ARBA" id="ARBA00071963"/>
    </source>
</evidence>
<feature type="non-terminal residue" evidence="21">
    <location>
        <position position="1"/>
    </location>
</feature>
<comment type="similarity">
    <text evidence="2">Belongs to the ATPase alpha/beta chains family.</text>
</comment>
<dbReference type="Pfam" id="PF22919">
    <property type="entry name" value="ATP-synt_VA_C"/>
    <property type="match status" value="1"/>
</dbReference>
<dbReference type="STRING" id="4072.A0A2G2Z9I9"/>
<comment type="subcellular location">
    <subcellularLocation>
        <location evidence="1">Membrane</location>
        <topology evidence="1">Peripheral membrane protein</topology>
    </subcellularLocation>
</comment>
<dbReference type="EC" id="7.1.2.2" evidence="3"/>
<evidence type="ECO:0000256" key="15">
    <source>
        <dbReference type="ARBA" id="ARBA00042624"/>
    </source>
</evidence>
<dbReference type="EMBL" id="AYRZ02000006">
    <property type="protein sequence ID" value="PHT78624.1"/>
    <property type="molecule type" value="Genomic_DNA"/>
</dbReference>
<dbReference type="CDD" id="cd18110">
    <property type="entry name" value="ATP-synt_F1_beta_C"/>
    <property type="match status" value="1"/>
</dbReference>
<keyword evidence="8" id="KW-1278">Translocase</keyword>
<reference evidence="21 22" key="1">
    <citation type="journal article" date="2014" name="Nat. Genet.">
        <title>Genome sequence of the hot pepper provides insights into the evolution of pungency in Capsicum species.</title>
        <authorList>
            <person name="Kim S."/>
            <person name="Park M."/>
            <person name="Yeom S.I."/>
            <person name="Kim Y.M."/>
            <person name="Lee J.M."/>
            <person name="Lee H.A."/>
            <person name="Seo E."/>
            <person name="Choi J."/>
            <person name="Cheong K."/>
            <person name="Kim K.T."/>
            <person name="Jung K."/>
            <person name="Lee G.W."/>
            <person name="Oh S.K."/>
            <person name="Bae C."/>
            <person name="Kim S.B."/>
            <person name="Lee H.Y."/>
            <person name="Kim S.Y."/>
            <person name="Kim M.S."/>
            <person name="Kang B.C."/>
            <person name="Jo Y.D."/>
            <person name="Yang H.B."/>
            <person name="Jeong H.J."/>
            <person name="Kang W.H."/>
            <person name="Kwon J.K."/>
            <person name="Shin C."/>
            <person name="Lim J.Y."/>
            <person name="Park J.H."/>
            <person name="Huh J.H."/>
            <person name="Kim J.S."/>
            <person name="Kim B.D."/>
            <person name="Cohen O."/>
            <person name="Paran I."/>
            <person name="Suh M.C."/>
            <person name="Lee S.B."/>
            <person name="Kim Y.K."/>
            <person name="Shin Y."/>
            <person name="Noh S.J."/>
            <person name="Park J."/>
            <person name="Seo Y.S."/>
            <person name="Kwon S.Y."/>
            <person name="Kim H.A."/>
            <person name="Park J.M."/>
            <person name="Kim H.J."/>
            <person name="Choi S.B."/>
            <person name="Bosland P.W."/>
            <person name="Reeves G."/>
            <person name="Jo S.H."/>
            <person name="Lee B.W."/>
            <person name="Cho H.T."/>
            <person name="Choi H.S."/>
            <person name="Lee M.S."/>
            <person name="Yu Y."/>
            <person name="Do Choi Y."/>
            <person name="Park B.S."/>
            <person name="van Deynze A."/>
            <person name="Ashrafi H."/>
            <person name="Hill T."/>
            <person name="Kim W.T."/>
            <person name="Pai H.S."/>
            <person name="Ahn H.K."/>
            <person name="Yeam I."/>
            <person name="Giovannoni J.J."/>
            <person name="Rose J.K."/>
            <person name="Sorensen I."/>
            <person name="Lee S.J."/>
            <person name="Kim R.W."/>
            <person name="Choi I.Y."/>
            <person name="Choi B.S."/>
            <person name="Lim J.S."/>
            <person name="Lee Y.H."/>
            <person name="Choi D."/>
        </authorList>
    </citation>
    <scope>NUCLEOTIDE SEQUENCE [LARGE SCALE GENOMIC DNA]</scope>
    <source>
        <strain evidence="22">cv. CM334</strain>
    </source>
</reference>
<evidence type="ECO:0000256" key="16">
    <source>
        <dbReference type="ARBA" id="ARBA00042742"/>
    </source>
</evidence>
<organism evidence="21 22">
    <name type="scientific">Capsicum annuum</name>
    <name type="common">Capsicum pepper</name>
    <dbReference type="NCBI Taxonomy" id="4072"/>
    <lineage>
        <taxon>Eukaryota</taxon>
        <taxon>Viridiplantae</taxon>
        <taxon>Streptophyta</taxon>
        <taxon>Embryophyta</taxon>
        <taxon>Tracheophyta</taxon>
        <taxon>Spermatophyta</taxon>
        <taxon>Magnoliopsida</taxon>
        <taxon>eudicotyledons</taxon>
        <taxon>Gunneridae</taxon>
        <taxon>Pentapetalae</taxon>
        <taxon>asterids</taxon>
        <taxon>lamiids</taxon>
        <taxon>Solanales</taxon>
        <taxon>Solanaceae</taxon>
        <taxon>Solanoideae</taxon>
        <taxon>Capsiceae</taxon>
        <taxon>Capsicum</taxon>
    </lineage>
</organism>
<keyword evidence="5" id="KW-0547">Nucleotide-binding</keyword>
<dbReference type="GO" id="GO:0005524">
    <property type="term" value="F:ATP binding"/>
    <property type="evidence" value="ECO:0007669"/>
    <property type="project" value="UniProtKB-KW"/>
</dbReference>
<dbReference type="Gramene" id="PHT78624">
    <property type="protein sequence ID" value="PHT78624"/>
    <property type="gene ID" value="T459_16676"/>
</dbReference>
<keyword evidence="12" id="KW-0066">ATP synthesis</keyword>
<evidence type="ECO:0000259" key="19">
    <source>
        <dbReference type="Pfam" id="PF00006"/>
    </source>
</evidence>
<dbReference type="PROSITE" id="PS00152">
    <property type="entry name" value="ATPASE_ALPHA_BETA"/>
    <property type="match status" value="1"/>
</dbReference>
<dbReference type="GO" id="GO:1902600">
    <property type="term" value="P:proton transmembrane transport"/>
    <property type="evidence" value="ECO:0007669"/>
    <property type="project" value="UniProtKB-KW"/>
</dbReference>
<dbReference type="InterPro" id="IPR000194">
    <property type="entry name" value="ATPase_F1/V1/A1_a/bsu_nucl-bd"/>
</dbReference>
<evidence type="ECO:0000256" key="8">
    <source>
        <dbReference type="ARBA" id="ARBA00022967"/>
    </source>
</evidence>
<evidence type="ECO:0000313" key="21">
    <source>
        <dbReference type="EMBL" id="PHT78624.1"/>
    </source>
</evidence>
<dbReference type="SUPFAM" id="SSF47917">
    <property type="entry name" value="C-terminal domain of alpha and beta subunits of F1 ATP synthase"/>
    <property type="match status" value="1"/>
</dbReference>
<keyword evidence="9" id="KW-0406">Ion transport</keyword>
<accession>A0A2G2Z9I9</accession>
<keyword evidence="4" id="KW-0813">Transport</keyword>
<comment type="function">
    <text evidence="14">Produces ATP from ADP in the presence of a proton gradient across the membrane. The catalytic sites are hosted primarily by the beta subunits.</text>
</comment>
<name>A0A2G2Z9I9_CAPAN</name>
<gene>
    <name evidence="21" type="ORF">T459_16676</name>
</gene>
<dbReference type="InterPro" id="IPR020003">
    <property type="entry name" value="ATPase_a/bsu_AS"/>
</dbReference>
<evidence type="ECO:0000256" key="14">
    <source>
        <dbReference type="ARBA" id="ARBA00037290"/>
    </source>
</evidence>
<evidence type="ECO:0000256" key="5">
    <source>
        <dbReference type="ARBA" id="ARBA00022741"/>
    </source>
</evidence>
<evidence type="ECO:0000256" key="1">
    <source>
        <dbReference type="ARBA" id="ARBA00004170"/>
    </source>
</evidence>
<dbReference type="GO" id="GO:0006754">
    <property type="term" value="P:ATP biosynthetic process"/>
    <property type="evidence" value="ECO:0007669"/>
    <property type="project" value="UniProtKB-KW"/>
</dbReference>
<evidence type="ECO:0000256" key="17">
    <source>
        <dbReference type="ARBA" id="ARBA00048383"/>
    </source>
</evidence>
<dbReference type="Proteomes" id="UP000222542">
    <property type="component" value="Unassembled WGS sequence"/>
</dbReference>
<dbReference type="InterPro" id="IPR024034">
    <property type="entry name" value="ATPase_F1/V1_b/a_C"/>
</dbReference>
<dbReference type="InterPro" id="IPR055190">
    <property type="entry name" value="ATP-synt_VA_C"/>
</dbReference>
<sequence length="269" mass="29332">GLSVFVGVGERTREANSEVSALLGCIPSVIGYQPTFVMDLGGLQEHITTTKKGSITSVQAIYVSIDDLTDPALATTFAHLDATTVLSRQLGIYPAVNPLDSTSHMLSPYILGEDHYNIARGVQKVLQNYKNLQNIIAILGMDELTEDDKMTVARARKIQRFLSQPFHIAEVFTGAPGKHVNLKESINSFQVQGLPEGGNEEFNSKPNFWCRSGSTIEPFESFVSNLFTRGGDFDISMELPNGLYSAGKKYKLSLLGDVLKALIAKGMIS</sequence>
<reference evidence="21 22" key="2">
    <citation type="journal article" date="2017" name="Genome Biol.">
        <title>New reference genome sequences of hot pepper reveal the massive evolution of plant disease-resistance genes by retroduplication.</title>
        <authorList>
            <person name="Kim S."/>
            <person name="Park J."/>
            <person name="Yeom S.I."/>
            <person name="Kim Y.M."/>
            <person name="Seo E."/>
            <person name="Kim K.T."/>
            <person name="Kim M.S."/>
            <person name="Lee J.M."/>
            <person name="Cheong K."/>
            <person name="Shin H.S."/>
            <person name="Kim S.B."/>
            <person name="Han K."/>
            <person name="Lee J."/>
            <person name="Park M."/>
            <person name="Lee H.A."/>
            <person name="Lee H.Y."/>
            <person name="Lee Y."/>
            <person name="Oh S."/>
            <person name="Lee J.H."/>
            <person name="Choi E."/>
            <person name="Choi E."/>
            <person name="Lee S.E."/>
            <person name="Jeon J."/>
            <person name="Kim H."/>
            <person name="Choi G."/>
            <person name="Song H."/>
            <person name="Lee J."/>
            <person name="Lee S.C."/>
            <person name="Kwon J.K."/>
            <person name="Lee H.Y."/>
            <person name="Koo N."/>
            <person name="Hong Y."/>
            <person name="Kim R.W."/>
            <person name="Kang W.H."/>
            <person name="Huh J.H."/>
            <person name="Kang B.C."/>
            <person name="Yang T.J."/>
            <person name="Lee Y.H."/>
            <person name="Bennetzen J.L."/>
            <person name="Choi D."/>
        </authorList>
    </citation>
    <scope>NUCLEOTIDE SEQUENCE [LARGE SCALE GENOMIC DNA]</scope>
    <source>
        <strain evidence="22">cv. CM334</strain>
    </source>
</reference>
<evidence type="ECO:0000313" key="22">
    <source>
        <dbReference type="Proteomes" id="UP000222542"/>
    </source>
</evidence>
<evidence type="ECO:0000256" key="11">
    <source>
        <dbReference type="ARBA" id="ARBA00023196"/>
    </source>
</evidence>
<dbReference type="GO" id="GO:0045259">
    <property type="term" value="C:proton-transporting ATP synthase complex"/>
    <property type="evidence" value="ECO:0007669"/>
    <property type="project" value="UniProtKB-KW"/>
</dbReference>
<evidence type="ECO:0000256" key="3">
    <source>
        <dbReference type="ARBA" id="ARBA00012473"/>
    </source>
</evidence>
<keyword evidence="7" id="KW-0067">ATP-binding</keyword>
<evidence type="ECO:0000256" key="13">
    <source>
        <dbReference type="ARBA" id="ARBA00026013"/>
    </source>
</evidence>
<keyword evidence="11" id="KW-0139">CF(1)</keyword>
<evidence type="ECO:0000259" key="20">
    <source>
        <dbReference type="Pfam" id="PF22919"/>
    </source>
</evidence>
<evidence type="ECO:0000256" key="10">
    <source>
        <dbReference type="ARBA" id="ARBA00023136"/>
    </source>
</evidence>
<evidence type="ECO:0000256" key="12">
    <source>
        <dbReference type="ARBA" id="ARBA00023310"/>
    </source>
</evidence>
<keyword evidence="10" id="KW-0472">Membrane</keyword>
<evidence type="ECO:0000256" key="6">
    <source>
        <dbReference type="ARBA" id="ARBA00022781"/>
    </source>
</evidence>
<dbReference type="AlphaFoldDB" id="A0A2G2Z9I9"/>
<comment type="subunit">
    <text evidence="13">F-type ATPases have 2 components, CF(1) - the catalytic core - and CF(0) - the membrane proton channel. CF(1) has five subunits: alpha(3), beta(3), gamma(1), delta(1), epsilon(1). CF(0) has four main subunits: a(1), b(1), b'(1) and c(9-12).</text>
</comment>
<feature type="domain" description="ATP synthase A/B type C-terminal" evidence="20">
    <location>
        <begin position="111"/>
        <end position="184"/>
    </location>
</feature>
<evidence type="ECO:0000256" key="7">
    <source>
        <dbReference type="ARBA" id="ARBA00022840"/>
    </source>
</evidence>
<dbReference type="PANTHER" id="PTHR15184:SF80">
    <property type="entry name" value="ATP SYNTHASE SUBUNIT BETA-1, MITOCHONDRIAL-RELATED"/>
    <property type="match status" value="1"/>
</dbReference>
<dbReference type="InterPro" id="IPR050053">
    <property type="entry name" value="ATPase_alpha/beta_chains"/>
</dbReference>
<evidence type="ECO:0000256" key="2">
    <source>
        <dbReference type="ARBA" id="ARBA00008936"/>
    </source>
</evidence>
<dbReference type="FunFam" id="1.10.1140.10:FF:000005">
    <property type="entry name" value="ATP synthase subunit beta"/>
    <property type="match status" value="1"/>
</dbReference>
<feature type="domain" description="ATPase F1/V1/A1 complex alpha/beta subunit nucleotide-binding" evidence="19">
    <location>
        <begin position="11"/>
        <end position="103"/>
    </location>
</feature>
<evidence type="ECO:0000256" key="9">
    <source>
        <dbReference type="ARBA" id="ARBA00023065"/>
    </source>
</evidence>
<dbReference type="InterPro" id="IPR027417">
    <property type="entry name" value="P-loop_NTPase"/>
</dbReference>
<comment type="caution">
    <text evidence="21">The sequence shown here is derived from an EMBL/GenBank/DDBJ whole genome shotgun (WGS) entry which is preliminary data.</text>
</comment>
<dbReference type="SUPFAM" id="SSF52540">
    <property type="entry name" value="P-loop containing nucleoside triphosphate hydrolases"/>
    <property type="match status" value="1"/>
</dbReference>
<protein>
    <recommendedName>
        <fullName evidence="18">ATP synthase subunit beta, chloroplastic</fullName>
        <ecNumber evidence="3">7.1.2.2</ecNumber>
    </recommendedName>
    <alternativeName>
        <fullName evidence="16">ATP synthase F1 sector subunit beta</fullName>
    </alternativeName>
    <alternativeName>
        <fullName evidence="15">F-ATPase subunit beta</fullName>
    </alternativeName>
</protein>
<evidence type="ECO:0000256" key="4">
    <source>
        <dbReference type="ARBA" id="ARBA00022448"/>
    </source>
</evidence>
<dbReference type="Pfam" id="PF00006">
    <property type="entry name" value="ATP-synt_ab"/>
    <property type="match status" value="1"/>
</dbReference>
<dbReference type="Gene3D" id="3.40.50.300">
    <property type="entry name" value="P-loop containing nucleotide triphosphate hydrolases"/>
    <property type="match status" value="1"/>
</dbReference>
<keyword evidence="6" id="KW-0375">Hydrogen ion transport</keyword>
<comment type="catalytic activity">
    <reaction evidence="17">
        <text>ATP + H2O + 4 H(+)(in) = ADP + phosphate + 5 H(+)(out)</text>
        <dbReference type="Rhea" id="RHEA:57720"/>
        <dbReference type="ChEBI" id="CHEBI:15377"/>
        <dbReference type="ChEBI" id="CHEBI:15378"/>
        <dbReference type="ChEBI" id="CHEBI:30616"/>
        <dbReference type="ChEBI" id="CHEBI:43474"/>
        <dbReference type="ChEBI" id="CHEBI:456216"/>
        <dbReference type="EC" id="7.1.2.2"/>
    </reaction>
</comment>
<dbReference type="PANTHER" id="PTHR15184">
    <property type="entry name" value="ATP SYNTHASE"/>
    <property type="match status" value="1"/>
</dbReference>
<keyword evidence="22" id="KW-1185">Reference proteome</keyword>
<proteinExistence type="inferred from homology"/>